<name>M7ZLI9_TRIUA</name>
<dbReference type="STRING" id="4572.M7ZLI9"/>
<organism evidence="1">
    <name type="scientific">Triticum urartu</name>
    <name type="common">Red wild einkorn</name>
    <name type="synonym">Crithodium urartu</name>
    <dbReference type="NCBI Taxonomy" id="4572"/>
    <lineage>
        <taxon>Eukaryota</taxon>
        <taxon>Viridiplantae</taxon>
        <taxon>Streptophyta</taxon>
        <taxon>Embryophyta</taxon>
        <taxon>Tracheophyta</taxon>
        <taxon>Spermatophyta</taxon>
        <taxon>Magnoliopsida</taxon>
        <taxon>Liliopsida</taxon>
        <taxon>Poales</taxon>
        <taxon>Poaceae</taxon>
        <taxon>BOP clade</taxon>
        <taxon>Pooideae</taxon>
        <taxon>Triticodae</taxon>
        <taxon>Triticeae</taxon>
        <taxon>Triticinae</taxon>
        <taxon>Triticum</taxon>
    </lineage>
</organism>
<dbReference type="EMBL" id="KD061266">
    <property type="protein sequence ID" value="EMS64078.1"/>
    <property type="molecule type" value="Genomic_DNA"/>
</dbReference>
<protein>
    <submittedName>
        <fullName evidence="1">Uncharacterized protein</fullName>
    </submittedName>
</protein>
<gene>
    <name evidence="1" type="ORF">TRIUR3_23025</name>
</gene>
<dbReference type="AlphaFoldDB" id="M7ZLI9"/>
<reference evidence="1" key="1">
    <citation type="journal article" date="2013" name="Nature">
        <title>Draft genome of the wheat A-genome progenitor Triticum urartu.</title>
        <authorList>
            <person name="Ling H.Q."/>
            <person name="Zhao S."/>
            <person name="Liu D."/>
            <person name="Wang J."/>
            <person name="Sun H."/>
            <person name="Zhang C."/>
            <person name="Fan H."/>
            <person name="Li D."/>
            <person name="Dong L."/>
            <person name="Tao Y."/>
            <person name="Gao C."/>
            <person name="Wu H."/>
            <person name="Li Y."/>
            <person name="Cui Y."/>
            <person name="Guo X."/>
            <person name="Zheng S."/>
            <person name="Wang B."/>
            <person name="Yu K."/>
            <person name="Liang Q."/>
            <person name="Yang W."/>
            <person name="Lou X."/>
            <person name="Chen J."/>
            <person name="Feng M."/>
            <person name="Jian J."/>
            <person name="Zhang X."/>
            <person name="Luo G."/>
            <person name="Jiang Y."/>
            <person name="Liu J."/>
            <person name="Wang Z."/>
            <person name="Sha Y."/>
            <person name="Zhang B."/>
            <person name="Wu H."/>
            <person name="Tang D."/>
            <person name="Shen Q."/>
            <person name="Xue P."/>
            <person name="Zou S."/>
            <person name="Wang X."/>
            <person name="Liu X."/>
            <person name="Wang F."/>
            <person name="Yang Y."/>
            <person name="An X."/>
            <person name="Dong Z."/>
            <person name="Zhang K."/>
            <person name="Zhang X."/>
            <person name="Luo M.C."/>
            <person name="Dvorak J."/>
            <person name="Tong Y."/>
            <person name="Wang J."/>
            <person name="Yang H."/>
            <person name="Li Z."/>
            <person name="Wang D."/>
            <person name="Zhang A."/>
            <person name="Wang J."/>
        </authorList>
    </citation>
    <scope>NUCLEOTIDE SEQUENCE</scope>
</reference>
<evidence type="ECO:0000313" key="1">
    <source>
        <dbReference type="EMBL" id="EMS64078.1"/>
    </source>
</evidence>
<accession>M7ZLI9</accession>
<sequence>MSLAAAASTSCRFLSPSTAARRRFLHHLLAAPPRPPQLRRCSPYHWMAVIDKSSDGSISTRNDASVRYVPLTSRSAQLQDS</sequence>
<proteinExistence type="predicted"/>